<sequence>MTPMECGRFLENDSEIDDAYSVAATADETPGLLEIKIHKEDAHSAGETPTNSDDLGNQFICFVCVDGQDGRKAGPISHGASSLATLLKIIEKNPETLNFNVIAISKRT</sequence>
<evidence type="ECO:0000256" key="3">
    <source>
        <dbReference type="ARBA" id="ARBA00022670"/>
    </source>
</evidence>
<dbReference type="EC" id="3.4.19.12" evidence="2"/>
<feature type="domain" description="UCH catalytic" evidence="7">
    <location>
        <begin position="1"/>
        <end position="82"/>
    </location>
</feature>
<dbReference type="Pfam" id="PF01088">
    <property type="entry name" value="Peptidase_C12"/>
    <property type="match status" value="1"/>
</dbReference>
<proteinExistence type="predicted"/>
<evidence type="ECO:0000259" key="7">
    <source>
        <dbReference type="Pfam" id="PF01088"/>
    </source>
</evidence>
<reference evidence="8 9" key="1">
    <citation type="journal article" date="2020" name="BMC Genomics">
        <title>Intraspecific diversification of the crop wild relative Brassica cretica Lam. using demographic model selection.</title>
        <authorList>
            <person name="Kioukis A."/>
            <person name="Michalopoulou V.A."/>
            <person name="Briers L."/>
            <person name="Pirintsos S."/>
            <person name="Studholme D.J."/>
            <person name="Pavlidis P."/>
            <person name="Sarris P.F."/>
        </authorList>
    </citation>
    <scope>NUCLEOTIDE SEQUENCE [LARGE SCALE GENOMIC DNA]</scope>
    <source>
        <strain evidence="9">cv. PFS-1207/04</strain>
    </source>
</reference>
<keyword evidence="3" id="KW-0645">Protease</keyword>
<dbReference type="InterPro" id="IPR036959">
    <property type="entry name" value="Peptidase_C12_UCH_sf"/>
</dbReference>
<dbReference type="PANTHER" id="PTHR10589">
    <property type="entry name" value="UBIQUITIN CARBOXYL-TERMINAL HYDROLASE"/>
    <property type="match status" value="1"/>
</dbReference>
<dbReference type="EMBL" id="QGKV02000299">
    <property type="protein sequence ID" value="KAF3591347.1"/>
    <property type="molecule type" value="Genomic_DNA"/>
</dbReference>
<evidence type="ECO:0000313" key="9">
    <source>
        <dbReference type="Proteomes" id="UP000266723"/>
    </source>
</evidence>
<dbReference type="InterPro" id="IPR001578">
    <property type="entry name" value="Peptidase_C12_UCH"/>
</dbReference>
<comment type="caution">
    <text evidence="8">The sequence shown here is derived from an EMBL/GenBank/DDBJ whole genome shotgun (WGS) entry which is preliminary data.</text>
</comment>
<evidence type="ECO:0000256" key="2">
    <source>
        <dbReference type="ARBA" id="ARBA00012759"/>
    </source>
</evidence>
<dbReference type="Proteomes" id="UP000266723">
    <property type="component" value="Unassembled WGS sequence"/>
</dbReference>
<evidence type="ECO:0000256" key="5">
    <source>
        <dbReference type="ARBA" id="ARBA00022801"/>
    </source>
</evidence>
<organism evidence="8 9">
    <name type="scientific">Brassica cretica</name>
    <name type="common">Mustard</name>
    <dbReference type="NCBI Taxonomy" id="69181"/>
    <lineage>
        <taxon>Eukaryota</taxon>
        <taxon>Viridiplantae</taxon>
        <taxon>Streptophyta</taxon>
        <taxon>Embryophyta</taxon>
        <taxon>Tracheophyta</taxon>
        <taxon>Spermatophyta</taxon>
        <taxon>Magnoliopsida</taxon>
        <taxon>eudicotyledons</taxon>
        <taxon>Gunneridae</taxon>
        <taxon>Pentapetalae</taxon>
        <taxon>rosids</taxon>
        <taxon>malvids</taxon>
        <taxon>Brassicales</taxon>
        <taxon>Brassicaceae</taxon>
        <taxon>Brassiceae</taxon>
        <taxon>Brassica</taxon>
    </lineage>
</organism>
<evidence type="ECO:0000313" key="8">
    <source>
        <dbReference type="EMBL" id="KAF3591347.1"/>
    </source>
</evidence>
<name>A0ABQ7E287_BRACR</name>
<dbReference type="Gene3D" id="3.40.532.10">
    <property type="entry name" value="Peptidase C12, ubiquitin carboxyl-terminal hydrolase"/>
    <property type="match status" value="1"/>
</dbReference>
<keyword evidence="5" id="KW-0378">Hydrolase</keyword>
<keyword evidence="4" id="KW-0833">Ubl conjugation pathway</keyword>
<keyword evidence="9" id="KW-1185">Reference proteome</keyword>
<dbReference type="InterPro" id="IPR038765">
    <property type="entry name" value="Papain-like_cys_pep_sf"/>
</dbReference>
<evidence type="ECO:0000256" key="6">
    <source>
        <dbReference type="ARBA" id="ARBA00022807"/>
    </source>
</evidence>
<dbReference type="SUPFAM" id="SSF54001">
    <property type="entry name" value="Cysteine proteinases"/>
    <property type="match status" value="1"/>
</dbReference>
<dbReference type="PANTHER" id="PTHR10589:SF45">
    <property type="entry name" value="UBIQUITIN CARBOXYL-TERMINAL HYDROLASE"/>
    <property type="match status" value="1"/>
</dbReference>
<protein>
    <recommendedName>
        <fullName evidence="2">ubiquitinyl hydrolase 1</fullName>
        <ecNumber evidence="2">3.4.19.12</ecNumber>
    </recommendedName>
</protein>
<evidence type="ECO:0000256" key="4">
    <source>
        <dbReference type="ARBA" id="ARBA00022786"/>
    </source>
</evidence>
<accession>A0ABQ7E287</accession>
<gene>
    <name evidence="8" type="ORF">DY000_02026694</name>
</gene>
<evidence type="ECO:0000256" key="1">
    <source>
        <dbReference type="ARBA" id="ARBA00000707"/>
    </source>
</evidence>
<comment type="catalytic activity">
    <reaction evidence="1">
        <text>Thiol-dependent hydrolysis of ester, thioester, amide, peptide and isopeptide bonds formed by the C-terminal Gly of ubiquitin (a 76-residue protein attached to proteins as an intracellular targeting signal).</text>
        <dbReference type="EC" id="3.4.19.12"/>
    </reaction>
</comment>
<keyword evidence="6" id="KW-0788">Thiol protease</keyword>